<reference evidence="1 2" key="1">
    <citation type="journal article" date="2023" name="Science">
        <title>Complex scaffold remodeling in plant triterpene biosynthesis.</title>
        <authorList>
            <person name="De La Pena R."/>
            <person name="Hodgson H."/>
            <person name="Liu J.C."/>
            <person name="Stephenson M.J."/>
            <person name="Martin A.C."/>
            <person name="Owen C."/>
            <person name="Harkess A."/>
            <person name="Leebens-Mack J."/>
            <person name="Jimenez L.E."/>
            <person name="Osbourn A."/>
            <person name="Sattely E.S."/>
        </authorList>
    </citation>
    <scope>NUCLEOTIDE SEQUENCE [LARGE SCALE GENOMIC DNA]</scope>
    <source>
        <strain evidence="2">cv. JPN11</strain>
        <tissue evidence="1">Leaf</tissue>
    </source>
</reference>
<dbReference type="EMBL" id="CM051400">
    <property type="protein sequence ID" value="KAJ4714856.1"/>
    <property type="molecule type" value="Genomic_DNA"/>
</dbReference>
<name>A0ACC1XUK3_MELAZ</name>
<evidence type="ECO:0000313" key="1">
    <source>
        <dbReference type="EMBL" id="KAJ4714856.1"/>
    </source>
</evidence>
<accession>A0ACC1XUK3</accession>
<dbReference type="Proteomes" id="UP001164539">
    <property type="component" value="Chromosome 7"/>
</dbReference>
<organism evidence="1 2">
    <name type="scientific">Melia azedarach</name>
    <name type="common">Chinaberry tree</name>
    <dbReference type="NCBI Taxonomy" id="155640"/>
    <lineage>
        <taxon>Eukaryota</taxon>
        <taxon>Viridiplantae</taxon>
        <taxon>Streptophyta</taxon>
        <taxon>Embryophyta</taxon>
        <taxon>Tracheophyta</taxon>
        <taxon>Spermatophyta</taxon>
        <taxon>Magnoliopsida</taxon>
        <taxon>eudicotyledons</taxon>
        <taxon>Gunneridae</taxon>
        <taxon>Pentapetalae</taxon>
        <taxon>rosids</taxon>
        <taxon>malvids</taxon>
        <taxon>Sapindales</taxon>
        <taxon>Meliaceae</taxon>
        <taxon>Melia</taxon>
    </lineage>
</organism>
<sequence>MEDHLYEDDSINNNSSGVNLYGAAPSSSSFHDNQPPSSSSDDISLFLQQILYRSSSTTATTSSSSMAHMVPQAQENAHRLSKSTGISAVDLANTSAGGVYLSDNVRVSGANVSSSSVGVSENENTDEHDCESEEGVEPLVNEVQAKAMRPRSSSKRSRAAEVHNLSEKRRRSRINEKMKALQNLIPNSNKTDKASMLDEAIEYLKHLQIQVQVLTMKNGLNLHPLYFPGGLPPIQLSEMRMGFGAENGSPHMQSTGALVNQQTSIQNVFSLPNQHTSPNQLQLPNMSNIINSETSFWMDSSIQANYGAFHLGTSSGFSNGKEACRVNALPHQQLNASHSGTNQSAMALHPFSTQGSGRKDSSSFEASVIGQDQAGGLCLENVEPNIILPLHLNRMQTGRNFHGDNMKQERKDF</sequence>
<proteinExistence type="predicted"/>
<comment type="caution">
    <text evidence="1">The sequence shown here is derived from an EMBL/GenBank/DDBJ whole genome shotgun (WGS) entry which is preliminary data.</text>
</comment>
<evidence type="ECO:0000313" key="2">
    <source>
        <dbReference type="Proteomes" id="UP001164539"/>
    </source>
</evidence>
<keyword evidence="2" id="KW-1185">Reference proteome</keyword>
<protein>
    <submittedName>
        <fullName evidence="1">Transcription factor SPATULA</fullName>
    </submittedName>
</protein>
<gene>
    <name evidence="1" type="ORF">OWV82_013279</name>
</gene>